<protein>
    <submittedName>
        <fullName evidence="2">Uncharacterized protein</fullName>
    </submittedName>
</protein>
<evidence type="ECO:0000313" key="2">
    <source>
        <dbReference type="EMBL" id="KAF7306229.1"/>
    </source>
</evidence>
<keyword evidence="3" id="KW-1185">Reference proteome</keyword>
<reference evidence="2" key="1">
    <citation type="submission" date="2020-05" db="EMBL/GenBank/DDBJ databases">
        <title>Mycena genomes resolve the evolution of fungal bioluminescence.</title>
        <authorList>
            <person name="Tsai I.J."/>
        </authorList>
    </citation>
    <scope>NUCLEOTIDE SEQUENCE</scope>
    <source>
        <strain evidence="2">171206Taipei</strain>
    </source>
</reference>
<accession>A0A8H6SVN7</accession>
<feature type="region of interest" description="Disordered" evidence="1">
    <location>
        <begin position="312"/>
        <end position="346"/>
    </location>
</feature>
<evidence type="ECO:0000313" key="3">
    <source>
        <dbReference type="Proteomes" id="UP000636479"/>
    </source>
</evidence>
<dbReference type="AlphaFoldDB" id="A0A8H6SVN7"/>
<sequence>MATIPMPARGDRNAPRFDSAKPHLWESLTEFNDAAKTYEDFKASVVKLYPGSDTDRKFAMSDLDALIGETGRMGILSRADYGEFYRKFVLITAHLITKNRLSSAEQSRAFRRAISPASLWELAHRRLQIKKPDVHPDDPYDLVDMNEAMEFVLAGSNADLSASASHPTSAESPSSTAAIVKQEPGVAAILDSINGLIKVLTTQQQLAVAAPPRPNLAVPRSSPGLCNIGAFVPSRILGANLRDRIDEYHRQNPGQLAAGQLMLDLAPRTAPVAVPAQPVAPAFVLSEADRIESLERELFALKTRAQARAAIAAGEPVERPEQPIRAQSVPSQPPVPPPAENPPVPRILPRPVVAPVVAQPEHPFAKARDAVYAPPA</sequence>
<evidence type="ECO:0000256" key="1">
    <source>
        <dbReference type="SAM" id="MobiDB-lite"/>
    </source>
</evidence>
<proteinExistence type="predicted"/>
<name>A0A8H6SVN7_9AGAR</name>
<dbReference type="GeneID" id="59343472"/>
<dbReference type="Proteomes" id="UP000636479">
    <property type="component" value="Unassembled WGS sequence"/>
</dbReference>
<comment type="caution">
    <text evidence="2">The sequence shown here is derived from an EMBL/GenBank/DDBJ whole genome shotgun (WGS) entry which is preliminary data.</text>
</comment>
<feature type="compositionally biased region" description="Pro residues" evidence="1">
    <location>
        <begin position="331"/>
        <end position="346"/>
    </location>
</feature>
<gene>
    <name evidence="2" type="ORF">MIND_00413500</name>
</gene>
<dbReference type="EMBL" id="JACAZF010000004">
    <property type="protein sequence ID" value="KAF7306229.1"/>
    <property type="molecule type" value="Genomic_DNA"/>
</dbReference>
<dbReference type="RefSeq" id="XP_037221248.1">
    <property type="nucleotide sequence ID" value="XM_037360956.1"/>
</dbReference>
<organism evidence="2 3">
    <name type="scientific">Mycena indigotica</name>
    <dbReference type="NCBI Taxonomy" id="2126181"/>
    <lineage>
        <taxon>Eukaryota</taxon>
        <taxon>Fungi</taxon>
        <taxon>Dikarya</taxon>
        <taxon>Basidiomycota</taxon>
        <taxon>Agaricomycotina</taxon>
        <taxon>Agaricomycetes</taxon>
        <taxon>Agaricomycetidae</taxon>
        <taxon>Agaricales</taxon>
        <taxon>Marasmiineae</taxon>
        <taxon>Mycenaceae</taxon>
        <taxon>Mycena</taxon>
    </lineage>
</organism>
<dbReference type="OrthoDB" id="3252634at2759"/>